<proteinExistence type="predicted"/>
<keyword evidence="2" id="KW-1133">Transmembrane helix</keyword>
<reference evidence="4 5" key="1">
    <citation type="submission" date="2008-02" db="EMBL/GenBank/DDBJ databases">
        <title>Complete sequence of Shewanella woodyi ATCC 51908.</title>
        <authorList>
            <consortium name="US DOE Joint Genome Institute"/>
            <person name="Copeland A."/>
            <person name="Lucas S."/>
            <person name="Lapidus A."/>
            <person name="Glavina del Rio T."/>
            <person name="Dalin E."/>
            <person name="Tice H."/>
            <person name="Bruce D."/>
            <person name="Goodwin L."/>
            <person name="Pitluck S."/>
            <person name="Sims D."/>
            <person name="Brettin T."/>
            <person name="Detter J.C."/>
            <person name="Han C."/>
            <person name="Kuske C.R."/>
            <person name="Schmutz J."/>
            <person name="Larimer F."/>
            <person name="Land M."/>
            <person name="Hauser L."/>
            <person name="Kyrpides N."/>
            <person name="Lykidis A."/>
            <person name="Zhao J.-S."/>
            <person name="Richardson P."/>
        </authorList>
    </citation>
    <scope>NUCLEOTIDE SEQUENCE [LARGE SCALE GENOMIC DNA]</scope>
    <source>
        <strain evidence="5">ATCC 51908 / MS32</strain>
    </source>
</reference>
<dbReference type="Pfam" id="PF01381">
    <property type="entry name" value="HTH_3"/>
    <property type="match status" value="1"/>
</dbReference>
<dbReference type="Gene3D" id="1.10.260.40">
    <property type="entry name" value="lambda repressor-like DNA-binding domains"/>
    <property type="match status" value="1"/>
</dbReference>
<dbReference type="SUPFAM" id="SSF47413">
    <property type="entry name" value="lambda repressor-like DNA-binding domains"/>
    <property type="match status" value="1"/>
</dbReference>
<evidence type="ECO:0000313" key="4">
    <source>
        <dbReference type="EMBL" id="ACA84979.1"/>
    </source>
</evidence>
<dbReference type="InterPro" id="IPR001387">
    <property type="entry name" value="Cro/C1-type_HTH"/>
</dbReference>
<evidence type="ECO:0000256" key="1">
    <source>
        <dbReference type="ARBA" id="ARBA00023125"/>
    </source>
</evidence>
<dbReference type="GO" id="GO:0003677">
    <property type="term" value="F:DNA binding"/>
    <property type="evidence" value="ECO:0007669"/>
    <property type="project" value="UniProtKB-KW"/>
</dbReference>
<protein>
    <submittedName>
        <fullName evidence="4">Transcriptional regulator, XRE family</fullName>
    </submittedName>
</protein>
<keyword evidence="1" id="KW-0238">DNA-binding</keyword>
<dbReference type="EMBL" id="CP000961">
    <property type="protein sequence ID" value="ACA84979.1"/>
    <property type="molecule type" value="Genomic_DNA"/>
</dbReference>
<dbReference type="RefSeq" id="WP_012323326.1">
    <property type="nucleotide sequence ID" value="NC_010506.1"/>
</dbReference>
<evidence type="ECO:0000313" key="5">
    <source>
        <dbReference type="Proteomes" id="UP000002168"/>
    </source>
</evidence>
<accession>B1KDH8</accession>
<dbReference type="AlphaFoldDB" id="B1KDH8"/>
<feature type="transmembrane region" description="Helical" evidence="2">
    <location>
        <begin position="213"/>
        <end position="232"/>
    </location>
</feature>
<dbReference type="HOGENOM" id="CLU_1160451_0_0_6"/>
<dbReference type="PANTHER" id="PTHR46797:SF1">
    <property type="entry name" value="METHYLPHOSPHONATE SYNTHASE"/>
    <property type="match status" value="1"/>
</dbReference>
<dbReference type="KEGG" id="swd:Swoo_0683"/>
<sequence>MTIGKQIKHFRAERNFSQPELAELAGIEQSYLSKLENDKSIPSNEIFRNLLSALSVNTQEFIDAIDINENKQQLNQIPDIEQLLSQKDKMKFQNIRRYLYISSALIILGLTLFYTGSSKQLFNETRYQSESSGVALADEPDDIFSSWRNRMDTNGEDGRQLMRAKRLEMANREDTHYLVFREYKGQGFMMDVTGGKRHYRLDKEEQIPRQINAWLQIFGVLLLCSGIMGFVLERRLSRR</sequence>
<evidence type="ECO:0000256" key="2">
    <source>
        <dbReference type="SAM" id="Phobius"/>
    </source>
</evidence>
<dbReference type="STRING" id="392500.Swoo_0683"/>
<dbReference type="eggNOG" id="COG1396">
    <property type="taxonomic scope" value="Bacteria"/>
</dbReference>
<feature type="domain" description="HTH cro/C1-type" evidence="3">
    <location>
        <begin position="7"/>
        <end position="61"/>
    </location>
</feature>
<organism evidence="4 5">
    <name type="scientific">Shewanella woodyi (strain ATCC 51908 / MS32)</name>
    <dbReference type="NCBI Taxonomy" id="392500"/>
    <lineage>
        <taxon>Bacteria</taxon>
        <taxon>Pseudomonadati</taxon>
        <taxon>Pseudomonadota</taxon>
        <taxon>Gammaproteobacteria</taxon>
        <taxon>Alteromonadales</taxon>
        <taxon>Shewanellaceae</taxon>
        <taxon>Shewanella</taxon>
    </lineage>
</organism>
<keyword evidence="5" id="KW-1185">Reference proteome</keyword>
<dbReference type="PROSITE" id="PS50943">
    <property type="entry name" value="HTH_CROC1"/>
    <property type="match status" value="1"/>
</dbReference>
<dbReference type="SMART" id="SM00530">
    <property type="entry name" value="HTH_XRE"/>
    <property type="match status" value="1"/>
</dbReference>
<name>B1KDH8_SHEWM</name>
<dbReference type="CDD" id="cd00093">
    <property type="entry name" value="HTH_XRE"/>
    <property type="match status" value="1"/>
</dbReference>
<evidence type="ECO:0000259" key="3">
    <source>
        <dbReference type="PROSITE" id="PS50943"/>
    </source>
</evidence>
<dbReference type="GO" id="GO:0005829">
    <property type="term" value="C:cytosol"/>
    <property type="evidence" value="ECO:0007669"/>
    <property type="project" value="TreeGrafter"/>
</dbReference>
<dbReference type="InterPro" id="IPR010982">
    <property type="entry name" value="Lambda_DNA-bd_dom_sf"/>
</dbReference>
<dbReference type="InterPro" id="IPR050807">
    <property type="entry name" value="TransReg_Diox_bact_type"/>
</dbReference>
<dbReference type="PANTHER" id="PTHR46797">
    <property type="entry name" value="HTH-TYPE TRANSCRIPTIONAL REGULATOR"/>
    <property type="match status" value="1"/>
</dbReference>
<dbReference type="Proteomes" id="UP000002168">
    <property type="component" value="Chromosome"/>
</dbReference>
<feature type="transmembrane region" description="Helical" evidence="2">
    <location>
        <begin position="98"/>
        <end position="116"/>
    </location>
</feature>
<dbReference type="GO" id="GO:0003700">
    <property type="term" value="F:DNA-binding transcription factor activity"/>
    <property type="evidence" value="ECO:0007669"/>
    <property type="project" value="TreeGrafter"/>
</dbReference>
<gene>
    <name evidence="4" type="ordered locus">Swoo_0683</name>
</gene>
<keyword evidence="2" id="KW-0812">Transmembrane</keyword>
<keyword evidence="2" id="KW-0472">Membrane</keyword>